<evidence type="ECO:0000256" key="2">
    <source>
        <dbReference type="ARBA" id="ARBA00022516"/>
    </source>
</evidence>
<dbReference type="RefSeq" id="WP_171226462.1">
    <property type="nucleotide sequence ID" value="NZ_CP053085.1"/>
</dbReference>
<name>A0A6M4ITH6_9BACT</name>
<proteinExistence type="predicted"/>
<evidence type="ECO:0000256" key="4">
    <source>
        <dbReference type="ARBA" id="ARBA00023098"/>
    </source>
</evidence>
<evidence type="ECO:0000313" key="7">
    <source>
        <dbReference type="Proteomes" id="UP000500938"/>
    </source>
</evidence>
<dbReference type="Pfam" id="PF13444">
    <property type="entry name" value="Acetyltransf_5"/>
    <property type="match status" value="1"/>
</dbReference>
<dbReference type="GO" id="GO:0006629">
    <property type="term" value="P:lipid metabolic process"/>
    <property type="evidence" value="ECO:0007669"/>
    <property type="project" value="UniProtKB-KW"/>
</dbReference>
<dbReference type="GO" id="GO:0016746">
    <property type="term" value="F:acyltransferase activity"/>
    <property type="evidence" value="ECO:0007669"/>
    <property type="project" value="UniProtKB-KW"/>
</dbReference>
<accession>A0A6M4ITH6</accession>
<evidence type="ECO:0000256" key="1">
    <source>
        <dbReference type="ARBA" id="ARBA00005189"/>
    </source>
</evidence>
<dbReference type="KEGG" id="ggr:HKW67_16635"/>
<organism evidence="6 7">
    <name type="scientific">Gemmatimonas groenlandica</name>
    <dbReference type="NCBI Taxonomy" id="2732249"/>
    <lineage>
        <taxon>Bacteria</taxon>
        <taxon>Pseudomonadati</taxon>
        <taxon>Gemmatimonadota</taxon>
        <taxon>Gemmatimonadia</taxon>
        <taxon>Gemmatimonadales</taxon>
        <taxon>Gemmatimonadaceae</taxon>
        <taxon>Gemmatimonas</taxon>
    </lineage>
</organism>
<keyword evidence="7" id="KW-1185">Reference proteome</keyword>
<protein>
    <submittedName>
        <fullName evidence="6">GNAT family N-acetyltransferase</fullName>
    </submittedName>
</protein>
<keyword evidence="4" id="KW-0443">Lipid metabolism</keyword>
<keyword evidence="3 6" id="KW-0808">Transferase</keyword>
<gene>
    <name evidence="6" type="ORF">HKW67_16635</name>
</gene>
<dbReference type="InterPro" id="IPR016181">
    <property type="entry name" value="Acyl_CoA_acyltransferase"/>
</dbReference>
<reference evidence="6 7" key="1">
    <citation type="submission" date="2020-05" db="EMBL/GenBank/DDBJ databases">
        <title>Complete genome sequence of Gemmatimonas greenlandica TET16.</title>
        <authorList>
            <person name="Zeng Y."/>
        </authorList>
    </citation>
    <scope>NUCLEOTIDE SEQUENCE [LARGE SCALE GENOMIC DNA]</scope>
    <source>
        <strain evidence="6 7">TET16</strain>
    </source>
</reference>
<keyword evidence="2" id="KW-0444">Lipid biosynthesis</keyword>
<evidence type="ECO:0000313" key="6">
    <source>
        <dbReference type="EMBL" id="QJR37029.1"/>
    </source>
</evidence>
<dbReference type="InterPro" id="IPR052351">
    <property type="entry name" value="Ornithine_N-alpha-AT"/>
</dbReference>
<dbReference type="Gene3D" id="3.40.630.30">
    <property type="match status" value="1"/>
</dbReference>
<dbReference type="SUPFAM" id="SSF55729">
    <property type="entry name" value="Acyl-CoA N-acyltransferases (Nat)"/>
    <property type="match status" value="1"/>
</dbReference>
<sequence length="301" mass="32830">MLARAFDASNTPYLTPAGDRSHTVAPLEADVFPHHVDGIPPGIVETGKYVLRFAWSRQDLHAVQSLRYRVFCEELGEGTHDDATTTATTAAATNAREADERDPWFHHLMICDRSSGAVVGTYRLQTAIMAATRHGFYSATLFELGAVPGSLLMGAVEIGRACVDPAHRSGRVLRLLWKGIARYLQWNDKRYLFGCCSLPGVDVEPAVEAWRALHARGAFHDRILVRPRPAARALPDDGRARPLIDAASLSATLPPLFEGYLSLGAKVCGAPALDQAFGTTDFLVLLDVRDMDARSYASLFG</sequence>
<evidence type="ECO:0000256" key="3">
    <source>
        <dbReference type="ARBA" id="ARBA00022679"/>
    </source>
</evidence>
<dbReference type="EMBL" id="CP053085">
    <property type="protein sequence ID" value="QJR37029.1"/>
    <property type="molecule type" value="Genomic_DNA"/>
</dbReference>
<comment type="pathway">
    <text evidence="1">Lipid metabolism.</text>
</comment>
<dbReference type="Proteomes" id="UP000500938">
    <property type="component" value="Chromosome"/>
</dbReference>
<dbReference type="AlphaFoldDB" id="A0A6M4ITH6"/>
<keyword evidence="5" id="KW-0012">Acyltransferase</keyword>
<dbReference type="PANTHER" id="PTHR37323:SF1">
    <property type="entry name" value="L-ORNITHINE N(ALPHA)-ACYLTRANSFERASE"/>
    <property type="match status" value="1"/>
</dbReference>
<evidence type="ECO:0000256" key="5">
    <source>
        <dbReference type="ARBA" id="ARBA00023315"/>
    </source>
</evidence>
<dbReference type="PANTHER" id="PTHR37323">
    <property type="entry name" value="GCN5-RELATED N-ACETYLTRANSFERASE"/>
    <property type="match status" value="1"/>
</dbReference>